<dbReference type="PATRIC" id="fig|582.24.peg.6885"/>
<feature type="transmembrane region" description="Helical" evidence="9">
    <location>
        <begin position="288"/>
        <end position="310"/>
    </location>
</feature>
<keyword evidence="5" id="KW-0460">Magnesium</keyword>
<dbReference type="Proteomes" id="UP000032582">
    <property type="component" value="Unassembled WGS sequence"/>
</dbReference>
<feature type="transmembrane region" description="Helical" evidence="9">
    <location>
        <begin position="261"/>
        <end position="282"/>
    </location>
</feature>
<dbReference type="Gene3D" id="3.10.580.10">
    <property type="entry name" value="CBS-domain"/>
    <property type="match status" value="1"/>
</dbReference>
<keyword evidence="3" id="KW-0813">Transport</keyword>
<gene>
    <name evidence="11" type="ORF">UA45_21640</name>
</gene>
<feature type="transmembrane region" description="Helical" evidence="9">
    <location>
        <begin position="213"/>
        <end position="240"/>
    </location>
</feature>
<evidence type="ECO:0000256" key="3">
    <source>
        <dbReference type="ARBA" id="ARBA00022448"/>
    </source>
</evidence>
<dbReference type="GO" id="GO:0008324">
    <property type="term" value="F:monoatomic cation transmembrane transporter activity"/>
    <property type="evidence" value="ECO:0007669"/>
    <property type="project" value="InterPro"/>
</dbReference>
<comment type="caution">
    <text evidence="11">The sequence shown here is derived from an EMBL/GenBank/DDBJ whole genome shotgun (WGS) entry which is preliminary data.</text>
</comment>
<comment type="subcellular location">
    <subcellularLocation>
        <location evidence="1">Membrane</location>
        <topology evidence="1">Multi-pass membrane protein</topology>
    </subcellularLocation>
</comment>
<dbReference type="InterPro" id="IPR036739">
    <property type="entry name" value="SLC41_membr_dom_sf"/>
</dbReference>
<evidence type="ECO:0000256" key="6">
    <source>
        <dbReference type="ARBA" id="ARBA00022989"/>
    </source>
</evidence>
<evidence type="ECO:0000256" key="1">
    <source>
        <dbReference type="ARBA" id="ARBA00004141"/>
    </source>
</evidence>
<organism evidence="11 12">
    <name type="scientific">Morganella morganii</name>
    <name type="common">Proteus morganii</name>
    <dbReference type="NCBI Taxonomy" id="582"/>
    <lineage>
        <taxon>Bacteria</taxon>
        <taxon>Pseudomonadati</taxon>
        <taxon>Pseudomonadota</taxon>
        <taxon>Gammaproteobacteria</taxon>
        <taxon>Enterobacterales</taxon>
        <taxon>Morganellaceae</taxon>
        <taxon>Morganella</taxon>
    </lineage>
</organism>
<accession>A0A0D8L3U1</accession>
<evidence type="ECO:0000256" key="4">
    <source>
        <dbReference type="ARBA" id="ARBA00022692"/>
    </source>
</evidence>
<evidence type="ECO:0000256" key="5">
    <source>
        <dbReference type="ARBA" id="ARBA00022842"/>
    </source>
</evidence>
<evidence type="ECO:0000313" key="11">
    <source>
        <dbReference type="EMBL" id="KJF75846.1"/>
    </source>
</evidence>
<dbReference type="InterPro" id="IPR006667">
    <property type="entry name" value="SLC41_membr_dom"/>
</dbReference>
<dbReference type="PROSITE" id="PS51371">
    <property type="entry name" value="CBS"/>
    <property type="match status" value="1"/>
</dbReference>
<evidence type="ECO:0000256" key="9">
    <source>
        <dbReference type="SAM" id="Phobius"/>
    </source>
</evidence>
<protein>
    <submittedName>
        <fullName evidence="11">Magnesium transporter</fullName>
    </submittedName>
</protein>
<evidence type="ECO:0000256" key="2">
    <source>
        <dbReference type="ARBA" id="ARBA00009749"/>
    </source>
</evidence>
<dbReference type="Pfam" id="PF00571">
    <property type="entry name" value="CBS"/>
    <property type="match status" value="1"/>
</dbReference>
<name>A0A0D8L3U1_MORMO</name>
<dbReference type="AlphaFoldDB" id="A0A0D8L3U1"/>
<dbReference type="EMBL" id="JZSH01000508">
    <property type="protein sequence ID" value="KJF75846.1"/>
    <property type="molecule type" value="Genomic_DNA"/>
</dbReference>
<dbReference type="InterPro" id="IPR000644">
    <property type="entry name" value="CBS_dom"/>
</dbReference>
<reference evidence="11 12" key="1">
    <citation type="submission" date="2015-02" db="EMBL/GenBank/DDBJ databases">
        <title>Whole genome shotgun sequencing of cultured foodborne pathogen.</title>
        <authorList>
            <person name="Timme R."/>
            <person name="Allard M.W."/>
            <person name="Strain E."/>
            <person name="Evans P.S."/>
            <person name="Brown E."/>
        </authorList>
    </citation>
    <scope>NUCLEOTIDE SEQUENCE [LARGE SCALE GENOMIC DNA]</scope>
    <source>
        <strain evidence="11 12">GCSL-TSO-24</strain>
    </source>
</reference>
<feature type="transmembrane region" description="Helical" evidence="9">
    <location>
        <begin position="187"/>
        <end position="207"/>
    </location>
</feature>
<dbReference type="SUPFAM" id="SSF54631">
    <property type="entry name" value="CBS-domain pair"/>
    <property type="match status" value="1"/>
</dbReference>
<keyword evidence="8" id="KW-0129">CBS domain</keyword>
<proteinExistence type="inferred from homology"/>
<sequence length="353" mass="38532">MKLTNYEKADALVISAPSVNPPHHTERPQRSDEDAVSAYMSQAYIRVTVSDTIAAVKLTLREELEGEQIPTYLYVLDEDNYLNGILPVKALLTAAEDTFVADVMRQTYFSVSPEQSRHDVYELINNSGIDTVPVVQFGKLAGILRPQDIAELIEDENTQDAALQGGSQPLDEPYLSTSPFTLWRKRAVWLLMLFVAEAYTGTVLKAFEEQLEAAISLAFFIPLLIGTGGNSGTQITSTLVRAMALGEVSLRNIGAVLRKELSTSLLVALTMGCAGMIRAWFLGVGPEVMMVVSLTLVCITVWSAIVSSIIPMVLKRLKVDPAVVSAPFIATLIDGTGLIIYFETAKLIMTDLV</sequence>
<feature type="transmembrane region" description="Helical" evidence="9">
    <location>
        <begin position="322"/>
        <end position="342"/>
    </location>
</feature>
<keyword evidence="4 9" id="KW-0812">Transmembrane</keyword>
<dbReference type="InterPro" id="IPR046342">
    <property type="entry name" value="CBS_dom_sf"/>
</dbReference>
<dbReference type="GO" id="GO:0016020">
    <property type="term" value="C:membrane"/>
    <property type="evidence" value="ECO:0007669"/>
    <property type="project" value="UniProtKB-SubCell"/>
</dbReference>
<dbReference type="PANTHER" id="PTHR41394:SF8">
    <property type="entry name" value="MAGNESIUM TRANSPORTER MGTE"/>
    <property type="match status" value="1"/>
</dbReference>
<dbReference type="PANTHER" id="PTHR41394">
    <property type="entry name" value="MAGNESIUM TRANSPORTER MGTE"/>
    <property type="match status" value="1"/>
</dbReference>
<keyword evidence="7 9" id="KW-0472">Membrane</keyword>
<evidence type="ECO:0000313" key="12">
    <source>
        <dbReference type="Proteomes" id="UP000032582"/>
    </source>
</evidence>
<keyword evidence="6 9" id="KW-1133">Transmembrane helix</keyword>
<evidence type="ECO:0000256" key="7">
    <source>
        <dbReference type="ARBA" id="ARBA00023136"/>
    </source>
</evidence>
<dbReference type="Pfam" id="PF01769">
    <property type="entry name" value="MgtE"/>
    <property type="match status" value="1"/>
</dbReference>
<evidence type="ECO:0000259" key="10">
    <source>
        <dbReference type="PROSITE" id="PS51371"/>
    </source>
</evidence>
<dbReference type="Gene3D" id="1.10.357.20">
    <property type="entry name" value="SLC41 divalent cation transporters, integral membrane domain"/>
    <property type="match status" value="1"/>
</dbReference>
<comment type="similarity">
    <text evidence="2">Belongs to the SLC41A transporter family.</text>
</comment>
<evidence type="ECO:0000256" key="8">
    <source>
        <dbReference type="PROSITE-ProRule" id="PRU00703"/>
    </source>
</evidence>
<feature type="domain" description="CBS" evidence="10">
    <location>
        <begin position="104"/>
        <end position="159"/>
    </location>
</feature>
<dbReference type="SUPFAM" id="SSF161093">
    <property type="entry name" value="MgtE membrane domain-like"/>
    <property type="match status" value="1"/>
</dbReference>